<dbReference type="PANTHER" id="PTHR46708:SF2">
    <property type="entry name" value="FIBRONECTIN TYPE-III DOMAIN-CONTAINING PROTEIN"/>
    <property type="match status" value="1"/>
</dbReference>
<dbReference type="InterPro" id="IPR056600">
    <property type="entry name" value="GBD_T9SS_assoc"/>
</dbReference>
<feature type="domain" description="MAM" evidence="3">
    <location>
        <begin position="1653"/>
        <end position="1825"/>
    </location>
</feature>
<evidence type="ECO:0000259" key="4">
    <source>
        <dbReference type="PROSITE" id="PS50853"/>
    </source>
</evidence>
<dbReference type="Pfam" id="PF00041">
    <property type="entry name" value="fn3"/>
    <property type="match status" value="3"/>
</dbReference>
<dbReference type="STRING" id="331648.BST97_11135"/>
<dbReference type="CDD" id="cd00063">
    <property type="entry name" value="FN3"/>
    <property type="match status" value="5"/>
</dbReference>
<evidence type="ECO:0000259" key="3">
    <source>
        <dbReference type="PROSITE" id="PS50060"/>
    </source>
</evidence>
<dbReference type="InterPro" id="IPR013320">
    <property type="entry name" value="ConA-like_dom_sf"/>
</dbReference>
<dbReference type="InterPro" id="IPR003961">
    <property type="entry name" value="FN3_dom"/>
</dbReference>
<dbReference type="InterPro" id="IPR036116">
    <property type="entry name" value="FN3_sf"/>
</dbReference>
<dbReference type="SUPFAM" id="SSF49899">
    <property type="entry name" value="Concanavalin A-like lectins/glucanases"/>
    <property type="match status" value="1"/>
</dbReference>
<keyword evidence="6" id="KW-1185">Reference proteome</keyword>
<dbReference type="EMBL" id="CP019344">
    <property type="protein sequence ID" value="ARN78496.1"/>
    <property type="molecule type" value="Genomic_DNA"/>
</dbReference>
<accession>A0A1W6MLV6</accession>
<dbReference type="Gene3D" id="2.60.40.10">
    <property type="entry name" value="Immunoglobulins"/>
    <property type="match status" value="6"/>
</dbReference>
<evidence type="ECO:0008006" key="7">
    <source>
        <dbReference type="Google" id="ProtNLM"/>
    </source>
</evidence>
<dbReference type="Gene3D" id="2.60.120.260">
    <property type="entry name" value="Galactose-binding domain-like"/>
    <property type="match status" value="1"/>
</dbReference>
<keyword evidence="1" id="KW-0732">Signal</keyword>
<evidence type="ECO:0000313" key="5">
    <source>
        <dbReference type="EMBL" id="ARN78496.1"/>
    </source>
</evidence>
<dbReference type="InterPro" id="IPR026444">
    <property type="entry name" value="Secre_tail"/>
</dbReference>
<sequence length="1918" mass="199918">MICTAYLATGQIINEDFNGSAIPAGWTTQQVAGTANWEFGSGDMPTGADFATNAAIINPDANGAAGLDEAFLLSPIVDTTPLVNGIEINFDYALQDFAGDGDLDADVFDGTAWVNIFTTTVDEVGSLGFTDITQYSNANFQVRFRYDDDAAGTSIWGAGIDNVVVRELPTCVSPSAVTADNVTGTSVDLSWTSSETEWEVEIVEQGTSPNGTVTVGNLTTTSTTINSGLVPGTIYEAYVRAVCSATDISFNSQPATFRVPGPGDACAEPIALTVNAFGDCSTVYNLDFANSVDLGTSSATCDAVGTNTGKWFDFTAPASASIVMTSTGTTVEFALFDGCGGTQLECVSSATTDSGIITGLTPGNNYKLMVWKDGTPTVTTDICLQAGPTCLEPTALDAANVTDTTADLSWTSGGSGETAWDIEVVNITAGQTVTGTPQFNGVNNPYPLTGLTPATVYEYYVRANCGGGDTSTFGGPFQFRTDGPLDNCATAQTLTVEADCATATPYSLDLAAAGDLGPISGCDTAGVNTGGWFEFTTGTVTTITINTSVAMEIQILDACGGTEVACESSSSSHIISGLMANTNYKMAMWVDGTNSSTTDICIEEGPTCFVPTDLDVANVTQTTADLSWTAPTQGTTPVGYNVEVVTAGTPPTGTPTDINVVSGFTKSGLSSNTQYDIYVYADCGNNDISDAAGPESFTTSASCGDTVYDSGGPSGDYSITSVETYVFIPNSVNDLAQLEFQLVDLETCCDEILIYDGLDTNAPLIDGDVPNVDVSAGDSPIIYTATNADGALTLVLDSDISIVGAGFEVLFNCVARPACENPSDLAVTVIDGTSAEFSWTAGLSGETQWDLAIVPEGATAPTSPTINDVTTNPYTDSTLTPGTRYDVYLRADCGSSNSAFVGPVSFRTPGPGDTADTSIGLTVETTCDATTQTVLDFTNAIDLGDVASCASAFAENRGAWYQFRPNRNTSAVYLNSSEDVQYALFTVDGSGNANVEFACGTLTGGTQLEVGQLNFRDDYKLVVWDDSGALTSTNICIEDGPSCPTPIDLGITNVTPTTADFIWTPGSSNQTSFDVVVTVPGGDPSVPADVLQSGTVTTNSFMATGLVVGDSYDFYVTGDCDPANAGTDVSMMAGPLQYTQVGPGESCAAAIRMTVEPDCATATPYTVDFSTAVDIGTNVAGCDTVGVNTGVFIDFVVPANGGVIVNMTGATMEYALFESCGGTEVLCSATARNTTGIISGLIPGAVYKMALWKDGATSGTSDICVQEAPSCLPVTDLDVTNITSSGGDVEWNLGDSSQNLFEIEIVDAGQPQTGANIITGVTSSPFTVNTLMPSSSYDVYVRADCGGGDFSDWTGPVNFDTACVAITPDYAENFDNYVPLCWSEAGDGDLANGPDPSTSTSNWIADGFANNGTSGSARIEIWLTNDVEWLITPEFDLSAGGYEVNFDVALTPWSGTGPDVINPDDQVQFLMSENGGPWTELIVWDENNVPSNTGDVVNLPITSTSSSVKFAFLATEGPTSGGDVNFYVDNFQVRTPPSCFEISNLVVSGTTTTTADISFDSGNMNSSGNFEYQVVPAGDPAPTGSGIAISDPAVTNGSYSFTIGDGVTTGPALNSSTAYDLYVREICGAGDASIYNFTAVSFNTECAAIPAPYFTDFENFAADTEFTEQNCWSQNLPNDFEWQIDTNGGTTSGSTGPSGAFSGSAFMYSEASLPAGDGDIAIVNSPLIDLGALSNPELSFQYHMYGETIVSLTTEVSTDGGSTFTQVDQLVGEQQTSSADPWQLRSIDLSGFSGQQIIVRFLSEITVNAAGDAFYGDVAIDDFRIDTTASTPGLDQASKISLYPNPVSGDILNLDMGTNVTGDVNIMIHNALGQMVRRENMRSSSTIELDGMSTLSDGMYFITVDAGGKQQTIKFLKE</sequence>
<evidence type="ECO:0000256" key="2">
    <source>
        <dbReference type="ARBA" id="ARBA00022737"/>
    </source>
</evidence>
<dbReference type="Pfam" id="PF18962">
    <property type="entry name" value="Por_Secre_tail"/>
    <property type="match status" value="1"/>
</dbReference>
<dbReference type="NCBIfam" id="TIGR04183">
    <property type="entry name" value="Por_Secre_tail"/>
    <property type="match status" value="1"/>
</dbReference>
<feature type="domain" description="Fibronectin type-III" evidence="4">
    <location>
        <begin position="821"/>
        <end position="911"/>
    </location>
</feature>
<dbReference type="GO" id="GO:0016020">
    <property type="term" value="C:membrane"/>
    <property type="evidence" value="ECO:0007669"/>
    <property type="project" value="InterPro"/>
</dbReference>
<dbReference type="PROSITE" id="PS50853">
    <property type="entry name" value="FN3"/>
    <property type="match status" value="5"/>
</dbReference>
<dbReference type="Pfam" id="PF23759">
    <property type="entry name" value="GBD_T9SS_assoc"/>
    <property type="match status" value="3"/>
</dbReference>
<name>A0A1W6MLV6_9FLAO</name>
<dbReference type="InterPro" id="IPR000998">
    <property type="entry name" value="MAM_dom"/>
</dbReference>
<feature type="domain" description="Fibronectin type-III" evidence="4">
    <location>
        <begin position="392"/>
        <end position="484"/>
    </location>
</feature>
<evidence type="ECO:0000256" key="1">
    <source>
        <dbReference type="ARBA" id="ARBA00022729"/>
    </source>
</evidence>
<evidence type="ECO:0000313" key="6">
    <source>
        <dbReference type="Proteomes" id="UP000193431"/>
    </source>
</evidence>
<dbReference type="SUPFAM" id="SSF49265">
    <property type="entry name" value="Fibronectin type III"/>
    <property type="match status" value="5"/>
</dbReference>
<feature type="domain" description="Fibronectin type-III" evidence="4">
    <location>
        <begin position="610"/>
        <end position="702"/>
    </location>
</feature>
<keyword evidence="2" id="KW-0677">Repeat</keyword>
<dbReference type="InterPro" id="IPR050991">
    <property type="entry name" value="ECM_Regulatory_Proteins"/>
</dbReference>
<dbReference type="InterPro" id="IPR013783">
    <property type="entry name" value="Ig-like_fold"/>
</dbReference>
<reference evidence="5 6" key="1">
    <citation type="submission" date="2016-11" db="EMBL/GenBank/DDBJ databases">
        <title>Trade-off between light-utilization and light-protection in marine flavobacteria.</title>
        <authorList>
            <person name="Kumagai Y."/>
        </authorList>
    </citation>
    <scope>NUCLEOTIDE SEQUENCE [LARGE SCALE GENOMIC DNA]</scope>
    <source>
        <strain evidence="5 6">JCM 13191</strain>
    </source>
</reference>
<dbReference type="GO" id="GO:0005975">
    <property type="term" value="P:carbohydrate metabolic process"/>
    <property type="evidence" value="ECO:0007669"/>
    <property type="project" value="UniProtKB-ARBA"/>
</dbReference>
<feature type="domain" description="Fibronectin type-III" evidence="4">
    <location>
        <begin position="1273"/>
        <end position="1364"/>
    </location>
</feature>
<proteinExistence type="predicted"/>
<dbReference type="Proteomes" id="UP000193431">
    <property type="component" value="Chromosome"/>
</dbReference>
<protein>
    <recommendedName>
        <fullName evidence="7">MAM domain-containing protein</fullName>
    </recommendedName>
</protein>
<dbReference type="PROSITE" id="PS50060">
    <property type="entry name" value="MAM_2"/>
    <property type="match status" value="1"/>
</dbReference>
<dbReference type="Pfam" id="PF00629">
    <property type="entry name" value="MAM"/>
    <property type="match status" value="1"/>
</dbReference>
<organism evidence="5 6">
    <name type="scientific">Nonlabens spongiae</name>
    <dbReference type="NCBI Taxonomy" id="331648"/>
    <lineage>
        <taxon>Bacteria</taxon>
        <taxon>Pseudomonadati</taxon>
        <taxon>Bacteroidota</taxon>
        <taxon>Flavobacteriia</taxon>
        <taxon>Flavobacteriales</taxon>
        <taxon>Flavobacteriaceae</taxon>
        <taxon>Nonlabens</taxon>
    </lineage>
</organism>
<dbReference type="SMART" id="SM00137">
    <property type="entry name" value="MAM"/>
    <property type="match status" value="1"/>
</dbReference>
<dbReference type="Gene3D" id="2.60.120.200">
    <property type="match status" value="1"/>
</dbReference>
<dbReference type="GO" id="GO:0004553">
    <property type="term" value="F:hydrolase activity, hydrolyzing O-glycosyl compounds"/>
    <property type="evidence" value="ECO:0007669"/>
    <property type="project" value="UniProtKB-ARBA"/>
</dbReference>
<gene>
    <name evidence="5" type="ORF">BST97_11135</name>
</gene>
<dbReference type="PANTHER" id="PTHR46708">
    <property type="entry name" value="TENASCIN"/>
    <property type="match status" value="1"/>
</dbReference>
<dbReference type="SMART" id="SM00060">
    <property type="entry name" value="FN3"/>
    <property type="match status" value="7"/>
</dbReference>
<feature type="domain" description="Fibronectin type-III" evidence="4">
    <location>
        <begin position="173"/>
        <end position="262"/>
    </location>
</feature>